<dbReference type="InParanoid" id="A0A1D6KR33"/>
<name>A0A1D6KR33_MAIZE</name>
<feature type="region of interest" description="Disordered" evidence="1">
    <location>
        <begin position="83"/>
        <end position="104"/>
    </location>
</feature>
<sequence>MPSVGVKIYIVFFKLLLRHRLQSLASAGGLDNVAFGVSCRPDEATAPPNPAFSSAASKDLHIDPNSSLSVCIFLPTPCTRTRAALATPPRPPPACRTEATSRTP</sequence>
<dbReference type="AlphaFoldDB" id="A0A1D6KR33"/>
<organism evidence="2">
    <name type="scientific">Zea mays</name>
    <name type="common">Maize</name>
    <dbReference type="NCBI Taxonomy" id="4577"/>
    <lineage>
        <taxon>Eukaryota</taxon>
        <taxon>Viridiplantae</taxon>
        <taxon>Streptophyta</taxon>
        <taxon>Embryophyta</taxon>
        <taxon>Tracheophyta</taxon>
        <taxon>Spermatophyta</taxon>
        <taxon>Magnoliopsida</taxon>
        <taxon>Liliopsida</taxon>
        <taxon>Poales</taxon>
        <taxon>Poaceae</taxon>
        <taxon>PACMAD clade</taxon>
        <taxon>Panicoideae</taxon>
        <taxon>Andropogonodae</taxon>
        <taxon>Andropogoneae</taxon>
        <taxon>Tripsacinae</taxon>
        <taxon>Zea</taxon>
    </lineage>
</organism>
<reference evidence="2" key="1">
    <citation type="submission" date="2015-12" db="EMBL/GenBank/DDBJ databases">
        <title>Update maize B73 reference genome by single molecule sequencing technologies.</title>
        <authorList>
            <consortium name="Maize Genome Sequencing Project"/>
            <person name="Ware D."/>
        </authorList>
    </citation>
    <scope>NUCLEOTIDE SEQUENCE [LARGE SCALE GENOMIC DNA]</scope>
    <source>
        <tissue evidence="2">Seedling</tissue>
    </source>
</reference>
<gene>
    <name evidence="2" type="ORF">ZEAMMB73_Zm00001d032474</name>
</gene>
<accession>A0A1D6KR33</accession>
<feature type="compositionally biased region" description="Low complexity" evidence="1">
    <location>
        <begin position="95"/>
        <end position="104"/>
    </location>
</feature>
<evidence type="ECO:0000313" key="2">
    <source>
        <dbReference type="EMBL" id="ONM05193.1"/>
    </source>
</evidence>
<dbReference type="ExpressionAtlas" id="A0A1D6KR33">
    <property type="expression patterns" value="baseline and differential"/>
</dbReference>
<protein>
    <submittedName>
        <fullName evidence="2">Putative carboxylesterase 11</fullName>
    </submittedName>
</protein>
<evidence type="ECO:0000256" key="1">
    <source>
        <dbReference type="SAM" id="MobiDB-lite"/>
    </source>
</evidence>
<dbReference type="EMBL" id="CM007647">
    <property type="protein sequence ID" value="ONM05193.1"/>
    <property type="molecule type" value="Genomic_DNA"/>
</dbReference>
<proteinExistence type="predicted"/>
<dbReference type="STRING" id="4577.A0A1D6KR33"/>